<dbReference type="InterPro" id="IPR014958">
    <property type="entry name" value="DGC"/>
</dbReference>
<comment type="caution">
    <text evidence="1">The sequence shown here is derived from an EMBL/GenBank/DDBJ whole genome shotgun (WGS) entry which is preliminary data.</text>
</comment>
<proteinExistence type="predicted"/>
<gene>
    <name evidence="1" type="ORF">ENN26_07500</name>
</gene>
<evidence type="ECO:0000313" key="1">
    <source>
        <dbReference type="EMBL" id="HDP15598.1"/>
    </source>
</evidence>
<sequence length="142" mass="15418">MSSQVKGKYQLLPHCGTHASDLIIVATCDGASTVGQVGNEVARRLTKSFPDKVRMCCTTAVGAGSKTHIDIFKKARAVIAINGCQLMCASNVLRQRGIEPTYEIVVAKEGIDKMPSLDFSDEEVEKIADKIVKEFLLKFTGQ</sequence>
<protein>
    <submittedName>
        <fullName evidence="1">Zinc-binding protein</fullName>
    </submittedName>
</protein>
<accession>A0A7C1CGQ9</accession>
<dbReference type="AlphaFoldDB" id="A0A7C1CGQ9"/>
<dbReference type="Pfam" id="PF08859">
    <property type="entry name" value="DGC"/>
    <property type="match status" value="1"/>
</dbReference>
<dbReference type="EMBL" id="DSAY01000132">
    <property type="protein sequence ID" value="HDP15598.1"/>
    <property type="molecule type" value="Genomic_DNA"/>
</dbReference>
<name>A0A7C1CGQ9_9CREN</name>
<reference evidence="1" key="1">
    <citation type="journal article" date="2020" name="mSystems">
        <title>Genome- and Community-Level Interaction Insights into Carbon Utilization and Element Cycling Functions of Hydrothermarchaeota in Hydrothermal Sediment.</title>
        <authorList>
            <person name="Zhou Z."/>
            <person name="Liu Y."/>
            <person name="Xu W."/>
            <person name="Pan J."/>
            <person name="Luo Z.H."/>
            <person name="Li M."/>
        </authorList>
    </citation>
    <scope>NUCLEOTIDE SEQUENCE [LARGE SCALE GENOMIC DNA]</scope>
    <source>
        <strain evidence="1">SpSt-116</strain>
    </source>
</reference>
<organism evidence="1">
    <name type="scientific">Thermofilum adornatum</name>
    <dbReference type="NCBI Taxonomy" id="1365176"/>
    <lineage>
        <taxon>Archaea</taxon>
        <taxon>Thermoproteota</taxon>
        <taxon>Thermoprotei</taxon>
        <taxon>Thermofilales</taxon>
        <taxon>Thermofilaceae</taxon>
        <taxon>Thermofilum</taxon>
    </lineage>
</organism>